<sequence>MVERLTMPIQTLYAELIDRCEIAAFDADFPPNGGFYKTSIKGRDYWYFRESPDSSGHRRQKYAGPDGPDIRERIAKHGKTKSAYKERRQLIAALRRSGIAVPPDETGEILEALSRAGVFRLPACLVGTVAFQTFGGLLGVKLPGAIVQTGDIDIAQFRSISVAIADDDQTEPLLDILRGIDSSFQPVPYATDACLHMANRNDIEYRVEVLTPNRGPDLEAPVDLPALQAQAQPLRFLDFLIYDAIPAAVLHGGGVLVNVPRPERYALHKLIVSQRRREDAAKIDKDLLQAEVLLDVLADRRKADLRDAWEELCGRGPKWRFLAANGMAAIDEEIRKKVVRVIQDDLSAEKPEDGPAGSSAT</sequence>
<dbReference type="InterPro" id="IPR058575">
    <property type="entry name" value="NTP_transf_8_dom"/>
</dbReference>
<reference evidence="2 3" key="1">
    <citation type="submission" date="2019-07" db="EMBL/GenBank/DDBJ databases">
        <title>Whole genome shotgun sequence of Skermanella aerolata NBRC 106429.</title>
        <authorList>
            <person name="Hosoyama A."/>
            <person name="Uohara A."/>
            <person name="Ohji S."/>
            <person name="Ichikawa N."/>
        </authorList>
    </citation>
    <scope>NUCLEOTIDE SEQUENCE [LARGE SCALE GENOMIC DNA]</scope>
    <source>
        <strain evidence="2 3">NBRC 106429</strain>
    </source>
</reference>
<keyword evidence="3" id="KW-1185">Reference proteome</keyword>
<dbReference type="EMBL" id="BJYZ01000007">
    <property type="protein sequence ID" value="GEO37622.1"/>
    <property type="molecule type" value="Genomic_DNA"/>
</dbReference>
<protein>
    <recommendedName>
        <fullName evidence="1">Nucleotidyltransferase-like domain-containing protein</fullName>
    </recommendedName>
</protein>
<name>A0A512DMB3_9PROT</name>
<evidence type="ECO:0000313" key="3">
    <source>
        <dbReference type="Proteomes" id="UP000321523"/>
    </source>
</evidence>
<dbReference type="InterPro" id="IPR022550">
    <property type="entry name" value="NTP_transf_8"/>
</dbReference>
<proteinExistence type="predicted"/>
<gene>
    <name evidence="2" type="ORF">SAE02_17700</name>
</gene>
<feature type="domain" description="Nucleotidyltransferase-like" evidence="1">
    <location>
        <begin position="105"/>
        <end position="312"/>
    </location>
</feature>
<evidence type="ECO:0000313" key="2">
    <source>
        <dbReference type="EMBL" id="GEO37622.1"/>
    </source>
</evidence>
<dbReference type="AlphaFoldDB" id="A0A512DMB3"/>
<dbReference type="PIRSF" id="PIRSF031854">
    <property type="entry name" value="UCP031854"/>
    <property type="match status" value="1"/>
</dbReference>
<accession>A0A512DMB3</accession>
<organism evidence="2 3">
    <name type="scientific">Skermanella aerolata</name>
    <dbReference type="NCBI Taxonomy" id="393310"/>
    <lineage>
        <taxon>Bacteria</taxon>
        <taxon>Pseudomonadati</taxon>
        <taxon>Pseudomonadota</taxon>
        <taxon>Alphaproteobacteria</taxon>
        <taxon>Rhodospirillales</taxon>
        <taxon>Azospirillaceae</taxon>
        <taxon>Skermanella</taxon>
    </lineage>
</organism>
<evidence type="ECO:0000259" key="1">
    <source>
        <dbReference type="Pfam" id="PF12281"/>
    </source>
</evidence>
<dbReference type="RefSeq" id="WP_044426476.1">
    <property type="nucleotide sequence ID" value="NZ_BJYZ01000007.1"/>
</dbReference>
<dbReference type="Proteomes" id="UP000321523">
    <property type="component" value="Unassembled WGS sequence"/>
</dbReference>
<dbReference type="Pfam" id="PF12281">
    <property type="entry name" value="NTP_transf_8"/>
    <property type="match status" value="1"/>
</dbReference>
<comment type="caution">
    <text evidence="2">The sequence shown here is derived from an EMBL/GenBank/DDBJ whole genome shotgun (WGS) entry which is preliminary data.</text>
</comment>